<dbReference type="PANTHER" id="PTHR45947:SF3">
    <property type="entry name" value="SULFOQUINOVOSYL TRANSFERASE SQD2"/>
    <property type="match status" value="1"/>
</dbReference>
<reference evidence="3 4" key="1">
    <citation type="submission" date="2016-10" db="EMBL/GenBank/DDBJ databases">
        <title>Draft genome sequence of Methylobacterium extorquens CP3, a seed endophyte of Crotalaria pumila with plant growth-promoting and metal tolerance properties.</title>
        <authorList>
            <person name="Sanchez-Lopez A.S."/>
            <person name="Van Hamme J.D."/>
            <person name="Thijs S."/>
            <person name="Mcammond B.M."/>
            <person name="Stevens V."/>
            <person name="Gonzalez-Chavez M.D.C."/>
            <person name="Vangronsveld J."/>
        </authorList>
    </citation>
    <scope>NUCLEOTIDE SEQUENCE [LARGE SCALE GENOMIC DNA]</scope>
    <source>
        <strain evidence="3 4">CP3</strain>
    </source>
</reference>
<gene>
    <name evidence="3" type="ORF">BK022_13895</name>
</gene>
<sequence length="412" mass="45071">MRICFVSRRYFPAISGMSVYAQNLLREVAGAGHDVTMISQYRGDEFGTRVYGGGPPPAVPGVHVIGLEQKGEQEGGDFERDIDTIIATICAEHAKKPFDVLHAQYGYPTGWAVLLAGKRLGVPTVVSIQGGDGHWVGSCCETHRRAMVEVLAHANALLIGGQSFLKEVCDRLGSDPTRFTIVPGAVDTARFTPGARFQAEREDEEPVRLLYHGRVDRRKGVLDFLDALERLWEAGVPFDATISGIGPDVEAARAKADAIGFTSAQVRFTGYADYDTVPDLYREADVFVSPTYAEGFSNTILEAMAAGLAVVSTHSVGVSDCLRDEENGLLVNPGNVRALTAALRRVVEDDDLRQRLAEAGLEECRRVYSWTAVGRQIMDVYAHVAEERPHTDVPDTLPIDADCRFRKEPHLL</sequence>
<feature type="domain" description="Glycosyl transferase family 1" evidence="1">
    <location>
        <begin position="197"/>
        <end position="360"/>
    </location>
</feature>
<dbReference type="GO" id="GO:0016758">
    <property type="term" value="F:hexosyltransferase activity"/>
    <property type="evidence" value="ECO:0007669"/>
    <property type="project" value="TreeGrafter"/>
</dbReference>
<organism evidence="3 4">
    <name type="scientific">Methylorubrum extorquens</name>
    <name type="common">Methylobacterium dichloromethanicum</name>
    <name type="synonym">Methylobacterium extorquens</name>
    <dbReference type="NCBI Taxonomy" id="408"/>
    <lineage>
        <taxon>Bacteria</taxon>
        <taxon>Pseudomonadati</taxon>
        <taxon>Pseudomonadota</taxon>
        <taxon>Alphaproteobacteria</taxon>
        <taxon>Hyphomicrobiales</taxon>
        <taxon>Methylobacteriaceae</taxon>
        <taxon>Methylorubrum</taxon>
    </lineage>
</organism>
<feature type="domain" description="Glycosyltransferase subfamily 4-like N-terminal" evidence="2">
    <location>
        <begin position="15"/>
        <end position="183"/>
    </location>
</feature>
<dbReference type="SUPFAM" id="SSF53756">
    <property type="entry name" value="UDP-Glycosyltransferase/glycogen phosphorylase"/>
    <property type="match status" value="1"/>
</dbReference>
<evidence type="ECO:0000259" key="2">
    <source>
        <dbReference type="Pfam" id="PF13579"/>
    </source>
</evidence>
<dbReference type="Pfam" id="PF13579">
    <property type="entry name" value="Glyco_trans_4_4"/>
    <property type="match status" value="1"/>
</dbReference>
<dbReference type="PANTHER" id="PTHR45947">
    <property type="entry name" value="SULFOQUINOVOSYL TRANSFERASE SQD2"/>
    <property type="match status" value="1"/>
</dbReference>
<dbReference type="Proteomes" id="UP000180215">
    <property type="component" value="Unassembled WGS sequence"/>
</dbReference>
<keyword evidence="3" id="KW-0808">Transferase</keyword>
<dbReference type="InterPro" id="IPR028098">
    <property type="entry name" value="Glyco_trans_4-like_N"/>
</dbReference>
<dbReference type="InterPro" id="IPR001296">
    <property type="entry name" value="Glyco_trans_1"/>
</dbReference>
<dbReference type="InterPro" id="IPR050194">
    <property type="entry name" value="Glycosyltransferase_grp1"/>
</dbReference>
<comment type="caution">
    <text evidence="3">The sequence shown here is derived from an EMBL/GenBank/DDBJ whole genome shotgun (WGS) entry which is preliminary data.</text>
</comment>
<dbReference type="Pfam" id="PF00534">
    <property type="entry name" value="Glycos_transf_1"/>
    <property type="match status" value="1"/>
</dbReference>
<protein>
    <submittedName>
        <fullName evidence="3">Glycosyl transferase family 1</fullName>
    </submittedName>
</protein>
<dbReference type="EMBL" id="MNAO01000156">
    <property type="protein sequence ID" value="OHV16165.1"/>
    <property type="molecule type" value="Genomic_DNA"/>
</dbReference>
<dbReference type="CDD" id="cd03801">
    <property type="entry name" value="GT4_PimA-like"/>
    <property type="match status" value="1"/>
</dbReference>
<proteinExistence type="predicted"/>
<dbReference type="Gene3D" id="3.40.50.2000">
    <property type="entry name" value="Glycogen Phosphorylase B"/>
    <property type="match status" value="2"/>
</dbReference>
<dbReference type="AlphaFoldDB" id="A0A1S1P554"/>
<name>A0A1S1P554_METEX</name>
<accession>A0A1S1P554</accession>
<evidence type="ECO:0000313" key="3">
    <source>
        <dbReference type="EMBL" id="OHV16165.1"/>
    </source>
</evidence>
<evidence type="ECO:0000313" key="4">
    <source>
        <dbReference type="Proteomes" id="UP000180215"/>
    </source>
</evidence>
<evidence type="ECO:0000259" key="1">
    <source>
        <dbReference type="Pfam" id="PF00534"/>
    </source>
</evidence>